<dbReference type="AlphaFoldDB" id="A0A1Y2CSH1"/>
<evidence type="ECO:0000256" key="10">
    <source>
        <dbReference type="PROSITE-ProRule" id="PRU01385"/>
    </source>
</evidence>
<protein>
    <recommendedName>
        <fullName evidence="4">DNA topoisomerase (ATP-hydrolyzing)</fullName>
        <ecNumber evidence="4">5.6.2.2</ecNumber>
    </recommendedName>
</protein>
<dbReference type="PROSITE" id="PS52041">
    <property type="entry name" value="TOPO_IIB"/>
    <property type="match status" value="1"/>
</dbReference>
<dbReference type="GO" id="GO:0046872">
    <property type="term" value="F:metal ion binding"/>
    <property type="evidence" value="ECO:0007669"/>
    <property type="project" value="UniProtKB-KW"/>
</dbReference>
<dbReference type="PANTHER" id="PTHR10848:SF0">
    <property type="entry name" value="MEIOTIC RECOMBINATION PROTEIN SPO11"/>
    <property type="match status" value="1"/>
</dbReference>
<evidence type="ECO:0000256" key="8">
    <source>
        <dbReference type="ARBA" id="ARBA00023125"/>
    </source>
</evidence>
<evidence type="ECO:0000256" key="3">
    <source>
        <dbReference type="ARBA" id="ARBA00006559"/>
    </source>
</evidence>
<keyword evidence="7 10" id="KW-0799">Topoisomerase</keyword>
<dbReference type="GO" id="GO:0000706">
    <property type="term" value="P:meiotic DNA double-strand break processing"/>
    <property type="evidence" value="ECO:0007669"/>
    <property type="project" value="TreeGrafter"/>
</dbReference>
<dbReference type="InterPro" id="IPR013049">
    <property type="entry name" value="Spo11/TopoVI_A_N"/>
</dbReference>
<evidence type="ECO:0000313" key="14">
    <source>
        <dbReference type="EMBL" id="ORY49952.1"/>
    </source>
</evidence>
<dbReference type="GO" id="GO:0000228">
    <property type="term" value="C:nuclear chromosome"/>
    <property type="evidence" value="ECO:0007669"/>
    <property type="project" value="TreeGrafter"/>
</dbReference>
<sequence>MFSDFSISDSDSESSLESIGSVEANETDDSEGEQTLDALLLDASVSATATHIRLGRHHAALSFAQSHLAPQLRESMLAVVRVGAAPAENIGDLISVAHKQPAVLCRAMEAVLGEVRAVTKSLKHPVLALVAKDDSVWSYNPLSHRTTLKCNPSKVWRMVKSDSARFDQIMKCLEITLDLLKRNKTAAKRDIFYRNVGLFKRQSNVDDIVESIACSFNVPRHSLNIFASAKGLVKGPLLLTLKNNSVISCNDRVSSGILIPLVSDIIKMEYRPFPTSVATRIRVLLVEKDASFTGIIGELNRIHKDQGEKLNSGERFQKNWILVTGKGYPDKNTHAFINLLSRAQFSQSMLTGGLDERNALVSWIWTSPNSTMQLEVLPPDSDFVPMDIDDIDYDDEDDFDEEHDSWFSAAVPSTPSSTSGPTAPSTAYTPIIYGLFDCDPHGVEILLCYMFGSQKNAYESPHLATPSIIPLGLFPSDLNVYVGEIRSNSASLIPMTLKDRKKCLAVIKRCVFKSVKFVRKELQRLLWMGVKVEIQGVPVEFLVTTLLVEKMLLVEQA</sequence>
<dbReference type="Gene3D" id="3.40.1360.10">
    <property type="match status" value="2"/>
</dbReference>
<dbReference type="Pfam" id="PF04406">
    <property type="entry name" value="TP6A_N"/>
    <property type="match status" value="1"/>
</dbReference>
<comment type="caution">
    <text evidence="14">The sequence shown here is derived from an EMBL/GenBank/DDBJ whole genome shotgun (WGS) entry which is preliminary data.</text>
</comment>
<name>A0A1Y2CSH1_9FUNG</name>
<dbReference type="Gene3D" id="1.10.10.10">
    <property type="entry name" value="Winged helix-like DNA-binding domain superfamily/Winged helix DNA-binding domain"/>
    <property type="match status" value="1"/>
</dbReference>
<feature type="active site" description="O-(5'-phospho-DNA)-tyrosine intermediate" evidence="10">
    <location>
        <position position="193"/>
    </location>
</feature>
<dbReference type="SUPFAM" id="SSF56726">
    <property type="entry name" value="DNA topoisomerase IV, alpha subunit"/>
    <property type="match status" value="2"/>
</dbReference>
<reference evidence="14 15" key="1">
    <citation type="submission" date="2016-07" db="EMBL/GenBank/DDBJ databases">
        <title>Pervasive Adenine N6-methylation of Active Genes in Fungi.</title>
        <authorList>
            <consortium name="DOE Joint Genome Institute"/>
            <person name="Mondo S.J."/>
            <person name="Dannebaum R.O."/>
            <person name="Kuo R.C."/>
            <person name="Labutti K."/>
            <person name="Haridas S."/>
            <person name="Kuo A."/>
            <person name="Salamov A."/>
            <person name="Ahrendt S.R."/>
            <person name="Lipzen A."/>
            <person name="Sullivan W."/>
            <person name="Andreopoulos W.B."/>
            <person name="Clum A."/>
            <person name="Lindquist E."/>
            <person name="Daum C."/>
            <person name="Ramamoorthy G.K."/>
            <person name="Gryganskyi A."/>
            <person name="Culley D."/>
            <person name="Magnuson J.K."/>
            <person name="James T.Y."/>
            <person name="O'Malley M.A."/>
            <person name="Stajich J.E."/>
            <person name="Spatafora J.W."/>
            <person name="Visel A."/>
            <person name="Grigoriev I.V."/>
        </authorList>
    </citation>
    <scope>NUCLEOTIDE SEQUENCE [LARGE SCALE GENOMIC DNA]</scope>
    <source>
        <strain evidence="14 15">JEL800</strain>
    </source>
</reference>
<evidence type="ECO:0000313" key="15">
    <source>
        <dbReference type="Proteomes" id="UP000193642"/>
    </source>
</evidence>
<feature type="region of interest" description="Disordered" evidence="11">
    <location>
        <begin position="1"/>
        <end position="33"/>
    </location>
</feature>
<dbReference type="InterPro" id="IPR036078">
    <property type="entry name" value="Spo11/TopoVI_A_sf"/>
</dbReference>
<dbReference type="GO" id="GO:0003677">
    <property type="term" value="F:DNA binding"/>
    <property type="evidence" value="ECO:0007669"/>
    <property type="project" value="UniProtKB-UniRule"/>
</dbReference>
<feature type="domain" description="Spo11/DNA topoisomerase VI subunit A N-terminal" evidence="12">
    <location>
        <begin position="165"/>
        <end position="225"/>
    </location>
</feature>
<dbReference type="InterPro" id="IPR002815">
    <property type="entry name" value="Spo11/TopoVI_A"/>
</dbReference>
<dbReference type="CDD" id="cd00223">
    <property type="entry name" value="TOPRIM_TopoIIB_SPO"/>
    <property type="match status" value="1"/>
</dbReference>
<comment type="catalytic activity">
    <reaction evidence="1 10">
        <text>ATP-dependent breakage, passage and rejoining of double-stranded DNA.</text>
        <dbReference type="EC" id="5.6.2.2"/>
    </reaction>
</comment>
<dbReference type="GO" id="GO:0003918">
    <property type="term" value="F:DNA topoisomerase type II (double strand cut, ATP-hydrolyzing) activity"/>
    <property type="evidence" value="ECO:0007669"/>
    <property type="project" value="UniProtKB-UniRule"/>
</dbReference>
<keyword evidence="15" id="KW-1185">Reference proteome</keyword>
<dbReference type="STRING" id="329046.A0A1Y2CSH1"/>
<dbReference type="InterPro" id="IPR036388">
    <property type="entry name" value="WH-like_DNA-bd_sf"/>
</dbReference>
<evidence type="ECO:0000259" key="12">
    <source>
        <dbReference type="Pfam" id="PF04406"/>
    </source>
</evidence>
<organism evidence="14 15">
    <name type="scientific">Rhizoclosmatium globosum</name>
    <dbReference type="NCBI Taxonomy" id="329046"/>
    <lineage>
        <taxon>Eukaryota</taxon>
        <taxon>Fungi</taxon>
        <taxon>Fungi incertae sedis</taxon>
        <taxon>Chytridiomycota</taxon>
        <taxon>Chytridiomycota incertae sedis</taxon>
        <taxon>Chytridiomycetes</taxon>
        <taxon>Chytridiales</taxon>
        <taxon>Chytriomycetaceae</taxon>
        <taxon>Rhizoclosmatium</taxon>
    </lineage>
</organism>
<dbReference type="PRINTS" id="PR01550">
    <property type="entry name" value="TOP6AFAMILY"/>
</dbReference>
<evidence type="ECO:0000256" key="1">
    <source>
        <dbReference type="ARBA" id="ARBA00000185"/>
    </source>
</evidence>
<dbReference type="Pfam" id="PF21180">
    <property type="entry name" value="TOP6A-Spo11_Toprim"/>
    <property type="match status" value="1"/>
</dbReference>
<comment type="similarity">
    <text evidence="3 10">Belongs to the TOP6A family.</text>
</comment>
<keyword evidence="6" id="KW-0460">Magnesium</keyword>
<dbReference type="PANTHER" id="PTHR10848">
    <property type="entry name" value="MEIOTIC RECOMBINATION PROTEIN SPO11"/>
    <property type="match status" value="1"/>
</dbReference>
<evidence type="ECO:0000256" key="4">
    <source>
        <dbReference type="ARBA" id="ARBA00012895"/>
    </source>
</evidence>
<keyword evidence="9 10" id="KW-0413">Isomerase</keyword>
<dbReference type="InterPro" id="IPR034136">
    <property type="entry name" value="TOPRIM_Topo6A/Spo11"/>
</dbReference>
<evidence type="ECO:0000256" key="5">
    <source>
        <dbReference type="ARBA" id="ARBA00022723"/>
    </source>
</evidence>
<keyword evidence="5" id="KW-0479">Metal-binding</keyword>
<evidence type="ECO:0000256" key="11">
    <source>
        <dbReference type="SAM" id="MobiDB-lite"/>
    </source>
</evidence>
<dbReference type="GO" id="GO:0005524">
    <property type="term" value="F:ATP binding"/>
    <property type="evidence" value="ECO:0007669"/>
    <property type="project" value="InterPro"/>
</dbReference>
<gene>
    <name evidence="14" type="ORF">BCR33DRAFT_847199</name>
</gene>
<dbReference type="GO" id="GO:0007131">
    <property type="term" value="P:reciprocal meiotic recombination"/>
    <property type="evidence" value="ECO:0007669"/>
    <property type="project" value="TreeGrafter"/>
</dbReference>
<feature type="compositionally biased region" description="Low complexity" evidence="11">
    <location>
        <begin position="1"/>
        <end position="21"/>
    </location>
</feature>
<evidence type="ECO:0000256" key="2">
    <source>
        <dbReference type="ARBA" id="ARBA00001946"/>
    </source>
</evidence>
<feature type="domain" description="Topoisomerase 6 subunit A/Spo11 TOPRIM" evidence="13">
    <location>
        <begin position="432"/>
        <end position="550"/>
    </location>
</feature>
<evidence type="ECO:0000256" key="6">
    <source>
        <dbReference type="ARBA" id="ARBA00022842"/>
    </source>
</evidence>
<evidence type="ECO:0000256" key="7">
    <source>
        <dbReference type="ARBA" id="ARBA00023029"/>
    </source>
</evidence>
<dbReference type="OrthoDB" id="521512at2759"/>
<proteinExistence type="inferred from homology"/>
<dbReference type="GO" id="GO:0042138">
    <property type="term" value="P:meiotic DNA double-strand break formation"/>
    <property type="evidence" value="ECO:0007669"/>
    <property type="project" value="TreeGrafter"/>
</dbReference>
<keyword evidence="8 10" id="KW-0238">DNA-binding</keyword>
<accession>A0A1Y2CSH1</accession>
<dbReference type="EC" id="5.6.2.2" evidence="4"/>
<evidence type="ECO:0000259" key="13">
    <source>
        <dbReference type="Pfam" id="PF21180"/>
    </source>
</evidence>
<evidence type="ECO:0000256" key="9">
    <source>
        <dbReference type="ARBA" id="ARBA00023235"/>
    </source>
</evidence>
<dbReference type="Proteomes" id="UP000193642">
    <property type="component" value="Unassembled WGS sequence"/>
</dbReference>
<dbReference type="EMBL" id="MCGO01000008">
    <property type="protein sequence ID" value="ORY49952.1"/>
    <property type="molecule type" value="Genomic_DNA"/>
</dbReference>
<comment type="cofactor">
    <cofactor evidence="2">
        <name>Mg(2+)</name>
        <dbReference type="ChEBI" id="CHEBI:18420"/>
    </cofactor>
</comment>